<evidence type="ECO:0000313" key="3">
    <source>
        <dbReference type="EMBL" id="SQI30442.1"/>
    </source>
</evidence>
<protein>
    <submittedName>
        <fullName evidence="3">Uncharacterized protein</fullName>
    </submittedName>
</protein>
<dbReference type="KEGG" id="rcr:NCTC10994_01596"/>
<keyword evidence="2" id="KW-1133">Transmembrane helix</keyword>
<keyword evidence="4" id="KW-1185">Reference proteome</keyword>
<dbReference type="Proteomes" id="UP000249091">
    <property type="component" value="Chromosome 1"/>
</dbReference>
<accession>A0A2X4U7U7</accession>
<feature type="compositionally biased region" description="Low complexity" evidence="1">
    <location>
        <begin position="129"/>
        <end position="140"/>
    </location>
</feature>
<evidence type="ECO:0000313" key="4">
    <source>
        <dbReference type="Proteomes" id="UP000249091"/>
    </source>
</evidence>
<dbReference type="RefSeq" id="WP_072699794.1">
    <property type="nucleotide sequence ID" value="NZ_JAFBBL010000001.1"/>
</dbReference>
<organism evidence="3 4">
    <name type="scientific">Rhodococcus coprophilus</name>
    <dbReference type="NCBI Taxonomy" id="38310"/>
    <lineage>
        <taxon>Bacteria</taxon>
        <taxon>Bacillati</taxon>
        <taxon>Actinomycetota</taxon>
        <taxon>Actinomycetes</taxon>
        <taxon>Mycobacteriales</taxon>
        <taxon>Nocardiaceae</taxon>
        <taxon>Rhodococcus</taxon>
    </lineage>
</organism>
<evidence type="ECO:0000256" key="1">
    <source>
        <dbReference type="SAM" id="MobiDB-lite"/>
    </source>
</evidence>
<name>A0A2X4U7U7_9NOCA</name>
<evidence type="ECO:0000256" key="2">
    <source>
        <dbReference type="SAM" id="Phobius"/>
    </source>
</evidence>
<proteinExistence type="predicted"/>
<reference evidence="3 4" key="1">
    <citation type="submission" date="2018-06" db="EMBL/GenBank/DDBJ databases">
        <authorList>
            <consortium name="Pathogen Informatics"/>
            <person name="Doyle S."/>
        </authorList>
    </citation>
    <scope>NUCLEOTIDE SEQUENCE [LARGE SCALE GENOMIC DNA]</scope>
    <source>
        <strain evidence="3 4">NCTC10994</strain>
    </source>
</reference>
<keyword evidence="2" id="KW-0472">Membrane</keyword>
<dbReference type="EMBL" id="LS483468">
    <property type="protein sequence ID" value="SQI30442.1"/>
    <property type="molecule type" value="Genomic_DNA"/>
</dbReference>
<gene>
    <name evidence="3" type="ORF">NCTC10994_01596</name>
</gene>
<feature type="compositionally biased region" description="Basic and acidic residues" evidence="1">
    <location>
        <begin position="141"/>
        <end position="154"/>
    </location>
</feature>
<dbReference type="AlphaFoldDB" id="A0A2X4U7U7"/>
<sequence length="154" mass="15941">MIIFIGLVLLIAAVVVGVVGVLTNSGDEHAITDGFSVFGYDVTGSTGTLFLYGIVVGAVGLLGLALLFSGARRSSRKAKNARREAKDARRQATEAQHDRDRIAEQNSALAADSNAGAPAPRNTPAPHDASGSSSGATSYGAHERGARPPRDEQL</sequence>
<feature type="compositionally biased region" description="Basic and acidic residues" evidence="1">
    <location>
        <begin position="81"/>
        <end position="103"/>
    </location>
</feature>
<feature type="transmembrane region" description="Helical" evidence="2">
    <location>
        <begin position="49"/>
        <end position="69"/>
    </location>
</feature>
<keyword evidence="2" id="KW-0812">Transmembrane</keyword>
<feature type="region of interest" description="Disordered" evidence="1">
    <location>
        <begin position="72"/>
        <end position="154"/>
    </location>
</feature>